<keyword evidence="2 5" id="KW-0489">Methyltransferase</keyword>
<reference evidence="6" key="1">
    <citation type="submission" date="2020-10" db="EMBL/GenBank/DDBJ databases">
        <authorList>
            <person name="Gilroy R."/>
        </authorList>
    </citation>
    <scope>NUCLEOTIDE SEQUENCE</scope>
    <source>
        <strain evidence="6">B2-22910</strain>
    </source>
</reference>
<dbReference type="AlphaFoldDB" id="A0A9D9IFM0"/>
<keyword evidence="3 5" id="KW-0808">Transferase</keyword>
<protein>
    <recommendedName>
        <fullName evidence="5">Demethylmenaquinone methyltransferase</fullName>
        <ecNumber evidence="5">2.1.1.163</ecNumber>
    </recommendedName>
</protein>
<dbReference type="Proteomes" id="UP000823603">
    <property type="component" value="Unassembled WGS sequence"/>
</dbReference>
<dbReference type="CDD" id="cd02440">
    <property type="entry name" value="AdoMet_MTases"/>
    <property type="match status" value="1"/>
</dbReference>
<dbReference type="GO" id="GO:0032259">
    <property type="term" value="P:methylation"/>
    <property type="evidence" value="ECO:0007669"/>
    <property type="project" value="UniProtKB-KW"/>
</dbReference>
<comment type="pathway">
    <text evidence="5">Quinol/quinone metabolism; menaquinone biosynthesis; menaquinol from 1,4-dihydroxy-2-naphthoate: step 2/2.</text>
</comment>
<dbReference type="NCBIfam" id="TIGR01934">
    <property type="entry name" value="MenG_MenH_UbiE"/>
    <property type="match status" value="1"/>
</dbReference>
<comment type="caution">
    <text evidence="6">The sequence shown here is derived from an EMBL/GenBank/DDBJ whole genome shotgun (WGS) entry which is preliminary data.</text>
</comment>
<dbReference type="PANTHER" id="PTHR43591">
    <property type="entry name" value="METHYLTRANSFERASE"/>
    <property type="match status" value="1"/>
</dbReference>
<feature type="binding site" evidence="5">
    <location>
        <position position="78"/>
    </location>
    <ligand>
        <name>S-adenosyl-L-methionine</name>
        <dbReference type="ChEBI" id="CHEBI:59789"/>
    </ligand>
</feature>
<feature type="binding site" evidence="5">
    <location>
        <begin position="106"/>
        <end position="107"/>
    </location>
    <ligand>
        <name>S-adenosyl-L-methionine</name>
        <dbReference type="ChEBI" id="CHEBI:59789"/>
    </ligand>
</feature>
<keyword evidence="4 5" id="KW-0949">S-adenosyl-L-methionine</keyword>
<keyword evidence="1 5" id="KW-0474">Menaquinone biosynthesis</keyword>
<organism evidence="6 7">
    <name type="scientific">Candidatus Cryptobacteroides faecavium</name>
    <dbReference type="NCBI Taxonomy" id="2840762"/>
    <lineage>
        <taxon>Bacteria</taxon>
        <taxon>Pseudomonadati</taxon>
        <taxon>Bacteroidota</taxon>
        <taxon>Bacteroidia</taxon>
        <taxon>Bacteroidales</taxon>
        <taxon>Candidatus Cryptobacteroides</taxon>
    </lineage>
</organism>
<dbReference type="EMBL" id="JADIMB010000042">
    <property type="protein sequence ID" value="MBO8470726.1"/>
    <property type="molecule type" value="Genomic_DNA"/>
</dbReference>
<evidence type="ECO:0000256" key="3">
    <source>
        <dbReference type="ARBA" id="ARBA00022679"/>
    </source>
</evidence>
<dbReference type="PANTHER" id="PTHR43591:SF24">
    <property type="entry name" value="2-METHOXY-6-POLYPRENYL-1,4-BENZOQUINOL METHYLASE, MITOCHONDRIAL"/>
    <property type="match status" value="1"/>
</dbReference>
<dbReference type="GO" id="GO:0009234">
    <property type="term" value="P:menaquinone biosynthetic process"/>
    <property type="evidence" value="ECO:0007669"/>
    <property type="project" value="UniProtKB-UniRule"/>
</dbReference>
<dbReference type="HAMAP" id="MF_01813">
    <property type="entry name" value="MenG_UbiE_methyltr"/>
    <property type="match status" value="1"/>
</dbReference>
<gene>
    <name evidence="6" type="primary">ubiE</name>
    <name evidence="5" type="synonym">menG</name>
    <name evidence="6" type="ORF">IAB82_02900</name>
</gene>
<dbReference type="SUPFAM" id="SSF53335">
    <property type="entry name" value="S-adenosyl-L-methionine-dependent methyltransferases"/>
    <property type="match status" value="1"/>
</dbReference>
<dbReference type="PROSITE" id="PS01183">
    <property type="entry name" value="UBIE_1"/>
    <property type="match status" value="1"/>
</dbReference>
<comment type="catalytic activity">
    <reaction evidence="5">
        <text>a 2-demethylmenaquinol + S-adenosyl-L-methionine = a menaquinol + S-adenosyl-L-homocysteine + H(+)</text>
        <dbReference type="Rhea" id="RHEA:42640"/>
        <dbReference type="Rhea" id="RHEA-COMP:9539"/>
        <dbReference type="Rhea" id="RHEA-COMP:9563"/>
        <dbReference type="ChEBI" id="CHEBI:15378"/>
        <dbReference type="ChEBI" id="CHEBI:18151"/>
        <dbReference type="ChEBI" id="CHEBI:55437"/>
        <dbReference type="ChEBI" id="CHEBI:57856"/>
        <dbReference type="ChEBI" id="CHEBI:59789"/>
        <dbReference type="EC" id="2.1.1.163"/>
    </reaction>
</comment>
<dbReference type="Gene3D" id="3.40.50.150">
    <property type="entry name" value="Vaccinia Virus protein VP39"/>
    <property type="match status" value="1"/>
</dbReference>
<dbReference type="InterPro" id="IPR029063">
    <property type="entry name" value="SAM-dependent_MTases_sf"/>
</dbReference>
<evidence type="ECO:0000256" key="5">
    <source>
        <dbReference type="HAMAP-Rule" id="MF_01813"/>
    </source>
</evidence>
<dbReference type="NCBIfam" id="NF001244">
    <property type="entry name" value="PRK00216.1-5"/>
    <property type="match status" value="1"/>
</dbReference>
<reference evidence="6" key="2">
    <citation type="journal article" date="2021" name="PeerJ">
        <title>Extensive microbial diversity within the chicken gut microbiome revealed by metagenomics and culture.</title>
        <authorList>
            <person name="Gilroy R."/>
            <person name="Ravi A."/>
            <person name="Getino M."/>
            <person name="Pursley I."/>
            <person name="Horton D.L."/>
            <person name="Alikhan N.F."/>
            <person name="Baker D."/>
            <person name="Gharbi K."/>
            <person name="Hall N."/>
            <person name="Watson M."/>
            <person name="Adriaenssens E.M."/>
            <person name="Foster-Nyarko E."/>
            <person name="Jarju S."/>
            <person name="Secka A."/>
            <person name="Antonio M."/>
            <person name="Oren A."/>
            <person name="Chaudhuri R.R."/>
            <person name="La Ragione R."/>
            <person name="Hildebrand F."/>
            <person name="Pallen M.J."/>
        </authorList>
    </citation>
    <scope>NUCLEOTIDE SEQUENCE</scope>
    <source>
        <strain evidence="6">B2-22910</strain>
    </source>
</reference>
<dbReference type="InterPro" id="IPR004033">
    <property type="entry name" value="UbiE/COQ5_MeTrFase"/>
</dbReference>
<dbReference type="PROSITE" id="PS51608">
    <property type="entry name" value="SAM_MT_UBIE"/>
    <property type="match status" value="1"/>
</dbReference>
<comment type="caution">
    <text evidence="5">Lacks conserved residue(s) required for the propagation of feature annotation.</text>
</comment>
<evidence type="ECO:0000256" key="2">
    <source>
        <dbReference type="ARBA" id="ARBA00022603"/>
    </source>
</evidence>
<evidence type="ECO:0000313" key="6">
    <source>
        <dbReference type="EMBL" id="MBO8470726.1"/>
    </source>
</evidence>
<dbReference type="GO" id="GO:0043770">
    <property type="term" value="F:demethylmenaquinone methyltransferase activity"/>
    <property type="evidence" value="ECO:0007669"/>
    <property type="project" value="UniProtKB-UniRule"/>
</dbReference>
<dbReference type="InterPro" id="IPR023576">
    <property type="entry name" value="UbiE/COQ5_MeTrFase_CS"/>
</dbReference>
<comment type="similarity">
    <text evidence="5">Belongs to the class I-like SAM-binding methyltransferase superfamily. MenG/UbiE family.</text>
</comment>
<comment type="function">
    <text evidence="5">Methyltransferase required for the conversion of demethylmenaquinol (DMKH2) to menaquinol (MKH2).</text>
</comment>
<dbReference type="Pfam" id="PF01209">
    <property type="entry name" value="Ubie_methyltran"/>
    <property type="match status" value="1"/>
</dbReference>
<sequence>MPKKENIQKMFDRIAGDYDKLNHIMSLDIDKSWRKKAVRETADTDKPLEMLDVACGTGDFAIALARAAAPGSRITGLDISEGMMKIGREKVKAEGLSGSIRMEQGDCEHLRFSDGSFDRVSAAFGVRNFEHLGTGLQEMLRVLKPGGKAVILELSVPGNPVLRFLYKLYFLHILPAIGGKISGDKGAYRYLPASVLRFPKPKDFMKMMTDCGFAGVRTRSFTFGICRMYSGTRPGK</sequence>
<evidence type="ECO:0000313" key="7">
    <source>
        <dbReference type="Proteomes" id="UP000823603"/>
    </source>
</evidence>
<feature type="binding site" evidence="5">
    <location>
        <position position="57"/>
    </location>
    <ligand>
        <name>S-adenosyl-L-methionine</name>
        <dbReference type="ChEBI" id="CHEBI:59789"/>
    </ligand>
</feature>
<proteinExistence type="inferred from homology"/>
<name>A0A9D9IFM0_9BACT</name>
<evidence type="ECO:0000256" key="4">
    <source>
        <dbReference type="ARBA" id="ARBA00022691"/>
    </source>
</evidence>
<dbReference type="EC" id="2.1.1.163" evidence="5"/>
<evidence type="ECO:0000256" key="1">
    <source>
        <dbReference type="ARBA" id="ARBA00022428"/>
    </source>
</evidence>
<accession>A0A9D9IFM0</accession>
<dbReference type="PROSITE" id="PS01184">
    <property type="entry name" value="UBIE_2"/>
    <property type="match status" value="1"/>
</dbReference>